<evidence type="ECO:0000313" key="7">
    <source>
        <dbReference type="EMBL" id="QYJ69479.1"/>
    </source>
</evidence>
<comment type="similarity">
    <text evidence="2">Belongs to the RecX family.</text>
</comment>
<feature type="domain" description="RecX second three-helical" evidence="5">
    <location>
        <begin position="28"/>
        <end position="69"/>
    </location>
</feature>
<name>A0ABX8V9E6_9FLAO</name>
<gene>
    <name evidence="7" type="ORF">K1I41_04860</name>
</gene>
<keyword evidence="8" id="KW-1185">Reference proteome</keyword>
<evidence type="ECO:0000256" key="3">
    <source>
        <dbReference type="ARBA" id="ARBA00018111"/>
    </source>
</evidence>
<accession>A0ABX8V9E6</accession>
<evidence type="ECO:0000256" key="2">
    <source>
        <dbReference type="ARBA" id="ARBA00009695"/>
    </source>
</evidence>
<keyword evidence="4" id="KW-0963">Cytoplasm</keyword>
<evidence type="ECO:0000259" key="6">
    <source>
        <dbReference type="Pfam" id="PF21981"/>
    </source>
</evidence>
<dbReference type="InterPro" id="IPR053925">
    <property type="entry name" value="RecX_HTH_3rd"/>
</dbReference>
<evidence type="ECO:0000313" key="8">
    <source>
        <dbReference type="Proteomes" id="UP000825381"/>
    </source>
</evidence>
<feature type="domain" description="RecX third three-helical" evidence="6">
    <location>
        <begin position="75"/>
        <end position="120"/>
    </location>
</feature>
<dbReference type="PANTHER" id="PTHR33602:SF1">
    <property type="entry name" value="REGULATORY PROTEIN RECX FAMILY PROTEIN"/>
    <property type="match status" value="1"/>
</dbReference>
<dbReference type="Pfam" id="PF02631">
    <property type="entry name" value="RecX_HTH2"/>
    <property type="match status" value="1"/>
</dbReference>
<sequence length="128" mass="15201">MQKLRSLNMIPEAIDVIIGHLITNNYLNEERFARSFARGRFRIKHWGKIRIVRELKARHISAYNIKAALQEIDDDEYLTAFNDLAEKQWNSIRESNLLKKKKKLHDFLMRKGFENQLIYDKIAALTNN</sequence>
<dbReference type="EMBL" id="CP080429">
    <property type="protein sequence ID" value="QYJ69479.1"/>
    <property type="molecule type" value="Genomic_DNA"/>
</dbReference>
<proteinExistence type="inferred from homology"/>
<dbReference type="Proteomes" id="UP000825381">
    <property type="component" value="Chromosome"/>
</dbReference>
<evidence type="ECO:0000256" key="4">
    <source>
        <dbReference type="ARBA" id="ARBA00022490"/>
    </source>
</evidence>
<evidence type="ECO:0000256" key="1">
    <source>
        <dbReference type="ARBA" id="ARBA00004496"/>
    </source>
</evidence>
<reference evidence="7 8" key="1">
    <citation type="submission" date="2021-07" db="EMBL/GenBank/DDBJ databases">
        <title>Flavobacterium WSW3-B6 sp.nov, isolated from seaweed.</title>
        <authorList>
            <person name="Muhammad N."/>
            <person name="Ho H."/>
            <person name="Lee Y.-J."/>
            <person name="Nguyen T."/>
            <person name="Ho J."/>
            <person name="Kim S.-G."/>
        </authorList>
    </citation>
    <scope>NUCLEOTIDE SEQUENCE [LARGE SCALE GENOMIC DNA]</scope>
    <source>
        <strain evidence="7 8">WSW3-B6</strain>
    </source>
</reference>
<dbReference type="InterPro" id="IPR036388">
    <property type="entry name" value="WH-like_DNA-bd_sf"/>
</dbReference>
<dbReference type="InterPro" id="IPR053924">
    <property type="entry name" value="RecX_HTH_2nd"/>
</dbReference>
<dbReference type="InterPro" id="IPR003783">
    <property type="entry name" value="Regulatory_RecX"/>
</dbReference>
<comment type="subcellular location">
    <subcellularLocation>
        <location evidence="1">Cytoplasm</location>
    </subcellularLocation>
</comment>
<organism evidence="7 8">
    <name type="scientific">Flavobacterium litorale</name>
    <dbReference type="NCBI Taxonomy" id="2856519"/>
    <lineage>
        <taxon>Bacteria</taxon>
        <taxon>Pseudomonadati</taxon>
        <taxon>Bacteroidota</taxon>
        <taxon>Flavobacteriia</taxon>
        <taxon>Flavobacteriales</taxon>
        <taxon>Flavobacteriaceae</taxon>
        <taxon>Flavobacterium</taxon>
    </lineage>
</organism>
<dbReference type="Pfam" id="PF21981">
    <property type="entry name" value="RecX_HTH3"/>
    <property type="match status" value="1"/>
</dbReference>
<dbReference type="PANTHER" id="PTHR33602">
    <property type="entry name" value="REGULATORY PROTEIN RECX FAMILY PROTEIN"/>
    <property type="match status" value="1"/>
</dbReference>
<evidence type="ECO:0000259" key="5">
    <source>
        <dbReference type="Pfam" id="PF02631"/>
    </source>
</evidence>
<protein>
    <recommendedName>
        <fullName evidence="3">Regulatory protein RecX</fullName>
    </recommendedName>
</protein>
<dbReference type="Gene3D" id="1.10.10.10">
    <property type="entry name" value="Winged helix-like DNA-binding domain superfamily/Winged helix DNA-binding domain"/>
    <property type="match status" value="2"/>
</dbReference>